<accession>A0A4R5LWC4</accession>
<dbReference type="AlphaFoldDB" id="A0A4R5LWC4"/>
<dbReference type="Proteomes" id="UP000295554">
    <property type="component" value="Unassembled WGS sequence"/>
</dbReference>
<reference evidence="2 3" key="1">
    <citation type="submission" date="2019-03" db="EMBL/GenBank/DDBJ databases">
        <title>Seongchinamella monodicae gen. nov., sp. nov., a novel member of the Gammaproteobacteria isolated from a tidal mudflat of beach.</title>
        <authorList>
            <person name="Yang H.G."/>
            <person name="Kang J.W."/>
            <person name="Lee S.D."/>
        </authorList>
    </citation>
    <scope>NUCLEOTIDE SEQUENCE [LARGE SCALE GENOMIC DNA]</scope>
    <source>
        <strain evidence="2 3">GH4-78</strain>
    </source>
</reference>
<evidence type="ECO:0000313" key="3">
    <source>
        <dbReference type="Proteomes" id="UP000295554"/>
    </source>
</evidence>
<protein>
    <submittedName>
        <fullName evidence="2">Nuclear transport factor 2 family protein</fullName>
    </submittedName>
</protein>
<organism evidence="2 3">
    <name type="scientific">Seongchinamella unica</name>
    <dbReference type="NCBI Taxonomy" id="2547392"/>
    <lineage>
        <taxon>Bacteria</taxon>
        <taxon>Pseudomonadati</taxon>
        <taxon>Pseudomonadota</taxon>
        <taxon>Gammaproteobacteria</taxon>
        <taxon>Cellvibrionales</taxon>
        <taxon>Halieaceae</taxon>
        <taxon>Seongchinamella</taxon>
    </lineage>
</organism>
<dbReference type="EMBL" id="SMSE01000001">
    <property type="protein sequence ID" value="TDG15753.1"/>
    <property type="molecule type" value="Genomic_DNA"/>
</dbReference>
<dbReference type="Pfam" id="PF13577">
    <property type="entry name" value="SnoaL_4"/>
    <property type="match status" value="1"/>
</dbReference>
<gene>
    <name evidence="2" type="ORF">E2F43_05885</name>
</gene>
<evidence type="ECO:0000313" key="2">
    <source>
        <dbReference type="EMBL" id="TDG15753.1"/>
    </source>
</evidence>
<dbReference type="InterPro" id="IPR037401">
    <property type="entry name" value="SnoaL-like"/>
</dbReference>
<feature type="domain" description="SnoaL-like" evidence="1">
    <location>
        <begin position="15"/>
        <end position="68"/>
    </location>
</feature>
<name>A0A4R5LWC4_9GAMM</name>
<comment type="caution">
    <text evidence="2">The sequence shown here is derived from an EMBL/GenBank/DDBJ whole genome shotgun (WGS) entry which is preliminary data.</text>
</comment>
<dbReference type="RefSeq" id="WP_133210517.1">
    <property type="nucleotide sequence ID" value="NZ_SMSE01000001.1"/>
</dbReference>
<dbReference type="InterPro" id="IPR032710">
    <property type="entry name" value="NTF2-like_dom_sf"/>
</dbReference>
<dbReference type="SUPFAM" id="SSF54427">
    <property type="entry name" value="NTF2-like"/>
    <property type="match status" value="1"/>
</dbReference>
<proteinExistence type="predicted"/>
<dbReference type="Gene3D" id="3.10.450.50">
    <property type="match status" value="1"/>
</dbReference>
<dbReference type="OrthoDB" id="4713913at2"/>
<evidence type="ECO:0000259" key="1">
    <source>
        <dbReference type="Pfam" id="PF13577"/>
    </source>
</evidence>
<keyword evidence="3" id="KW-1185">Reference proteome</keyword>
<sequence length="158" mass="18467">MARWKRKEIEKAFDKFQAAALKGAQTSDWSDWSNCFTEDATYFEHNYGRYWGRQRIHDWITDTMNQWPASSMTAFPVRWYSIDVEKGWVFAEVMNRMEDLGDGKIYEEPNITILHYAGNGLFKYEEDAYNPHNMGVMIGQWLAAREALEKTADKASGD</sequence>